<feature type="region of interest" description="Disordered" evidence="7">
    <location>
        <begin position="1531"/>
        <end position="1559"/>
    </location>
</feature>
<comment type="subcellular location">
    <subcellularLocation>
        <location evidence="1">Secreted</location>
        <location evidence="1">Extracellular space</location>
        <location evidence="1">Extracellular matrix</location>
    </subcellularLocation>
</comment>
<dbReference type="InterPro" id="IPR036116">
    <property type="entry name" value="FN3_sf"/>
</dbReference>
<name>A0A218U8L7_9PASE</name>
<evidence type="ECO:0000256" key="1">
    <source>
        <dbReference type="ARBA" id="ARBA00004498"/>
    </source>
</evidence>
<feature type="region of interest" description="Disordered" evidence="7">
    <location>
        <begin position="2153"/>
        <end position="2177"/>
    </location>
</feature>
<dbReference type="InterPro" id="IPR013783">
    <property type="entry name" value="Ig-like_fold"/>
</dbReference>
<feature type="domain" description="Fibronectin type-III" evidence="8">
    <location>
        <begin position="1567"/>
        <end position="1656"/>
    </location>
</feature>
<feature type="compositionally biased region" description="Basic and acidic residues" evidence="7">
    <location>
        <begin position="963"/>
        <end position="976"/>
    </location>
</feature>
<feature type="domain" description="Fibronectin type-III" evidence="8">
    <location>
        <begin position="1684"/>
        <end position="1774"/>
    </location>
</feature>
<keyword evidence="5" id="KW-0677">Repeat</keyword>
<evidence type="ECO:0000256" key="4">
    <source>
        <dbReference type="ARBA" id="ARBA00022729"/>
    </source>
</evidence>
<feature type="region of interest" description="Disordered" evidence="7">
    <location>
        <begin position="829"/>
        <end position="862"/>
    </location>
</feature>
<evidence type="ECO:0000313" key="10">
    <source>
        <dbReference type="EMBL" id="OWK50074.1"/>
    </source>
</evidence>
<feature type="domain" description="Fibronectin type-III" evidence="8">
    <location>
        <begin position="512"/>
        <end position="602"/>
    </location>
</feature>
<feature type="region of interest" description="Disordered" evidence="7">
    <location>
        <begin position="705"/>
        <end position="741"/>
    </location>
</feature>
<proteinExistence type="predicted"/>
<comment type="caution">
    <text evidence="10">The sequence shown here is derived from an EMBL/GenBank/DDBJ whole genome shotgun (WGS) entry which is preliminary data.</text>
</comment>
<protein>
    <submittedName>
        <fullName evidence="10">Tenascin-X</fullName>
    </submittedName>
</protein>
<dbReference type="GO" id="GO:0005615">
    <property type="term" value="C:extracellular space"/>
    <property type="evidence" value="ECO:0007669"/>
    <property type="project" value="TreeGrafter"/>
</dbReference>
<feature type="region of interest" description="Disordered" evidence="7">
    <location>
        <begin position="601"/>
        <end position="626"/>
    </location>
</feature>
<evidence type="ECO:0000313" key="11">
    <source>
        <dbReference type="Proteomes" id="UP000197619"/>
    </source>
</evidence>
<feature type="compositionally biased region" description="Basic and acidic residues" evidence="7">
    <location>
        <begin position="2282"/>
        <end position="2293"/>
    </location>
</feature>
<keyword evidence="2" id="KW-0964">Secreted</keyword>
<feature type="domain" description="Fibronectin type-III" evidence="8">
    <location>
        <begin position="982"/>
        <end position="1072"/>
    </location>
</feature>
<feature type="domain" description="Fibrinogen C-terminal" evidence="9">
    <location>
        <begin position="2501"/>
        <end position="2733"/>
    </location>
</feature>
<feature type="domain" description="Fibronectin type-III" evidence="8">
    <location>
        <begin position="1337"/>
        <end position="1426"/>
    </location>
</feature>
<gene>
    <name evidence="10" type="primary">TNXB</name>
    <name evidence="10" type="ORF">RLOC_00001870</name>
</gene>
<feature type="domain" description="Fibronectin type-III" evidence="8">
    <location>
        <begin position="2183"/>
        <end position="2271"/>
    </location>
</feature>
<feature type="domain" description="Fibronectin type-III" evidence="8">
    <location>
        <begin position="1452"/>
        <end position="1541"/>
    </location>
</feature>
<dbReference type="InterPro" id="IPR036056">
    <property type="entry name" value="Fibrinogen-like_C"/>
</dbReference>
<feature type="region of interest" description="Disordered" evidence="7">
    <location>
        <begin position="1071"/>
        <end position="1095"/>
    </location>
</feature>
<dbReference type="Gene3D" id="3.90.215.10">
    <property type="entry name" value="Gamma Fibrinogen, chain A, domain 1"/>
    <property type="match status" value="1"/>
</dbReference>
<feature type="domain" description="Fibronectin type-III" evidence="8">
    <location>
        <begin position="1809"/>
        <end position="1900"/>
    </location>
</feature>
<dbReference type="Proteomes" id="UP000197619">
    <property type="component" value="Unassembled WGS sequence"/>
</dbReference>
<dbReference type="InterPro" id="IPR014716">
    <property type="entry name" value="Fibrinogen_a/b/g_C_1"/>
</dbReference>
<keyword evidence="6" id="KW-1015">Disulfide bond</keyword>
<feature type="region of interest" description="Disordered" evidence="7">
    <location>
        <begin position="1770"/>
        <end position="1802"/>
    </location>
</feature>
<feature type="region of interest" description="Disordered" evidence="7">
    <location>
        <begin position="2393"/>
        <end position="2423"/>
    </location>
</feature>
<dbReference type="CDD" id="cd00087">
    <property type="entry name" value="FReD"/>
    <property type="match status" value="1"/>
</dbReference>
<feature type="region of interest" description="Disordered" evidence="7">
    <location>
        <begin position="355"/>
        <end position="386"/>
    </location>
</feature>
<dbReference type="InterPro" id="IPR050991">
    <property type="entry name" value="ECM_Regulatory_Proteins"/>
</dbReference>
<evidence type="ECO:0000259" key="8">
    <source>
        <dbReference type="PROSITE" id="PS50853"/>
    </source>
</evidence>
<dbReference type="PANTHER" id="PTHR46708:SF3">
    <property type="entry name" value="TENASCIN-X"/>
    <property type="match status" value="1"/>
</dbReference>
<feature type="domain" description="Fibronectin type-III" evidence="8">
    <location>
        <begin position="393"/>
        <end position="482"/>
    </location>
</feature>
<feature type="domain" description="Fibronectin type-III" evidence="8">
    <location>
        <begin position="1217"/>
        <end position="1307"/>
    </location>
</feature>
<feature type="domain" description="Fibronectin type-III" evidence="8">
    <location>
        <begin position="2431"/>
        <end position="2520"/>
    </location>
</feature>
<evidence type="ECO:0000256" key="5">
    <source>
        <dbReference type="ARBA" id="ARBA00022737"/>
    </source>
</evidence>
<dbReference type="EMBL" id="MUZQ01000625">
    <property type="protein sequence ID" value="OWK50074.1"/>
    <property type="molecule type" value="Genomic_DNA"/>
</dbReference>
<feature type="domain" description="Fibronectin type-III" evidence="8">
    <location>
        <begin position="1933"/>
        <end position="2021"/>
    </location>
</feature>
<evidence type="ECO:0000259" key="9">
    <source>
        <dbReference type="PROSITE" id="PS51406"/>
    </source>
</evidence>
<keyword evidence="4" id="KW-0732">Signal</keyword>
<keyword evidence="3" id="KW-0245">EGF-like domain</keyword>
<feature type="region of interest" description="Disordered" evidence="7">
    <location>
        <begin position="940"/>
        <end position="977"/>
    </location>
</feature>
<dbReference type="Gene3D" id="2.60.40.10">
    <property type="entry name" value="Immunoglobulins"/>
    <property type="match status" value="20"/>
</dbReference>
<evidence type="ECO:0000256" key="3">
    <source>
        <dbReference type="ARBA" id="ARBA00022536"/>
    </source>
</evidence>
<organism evidence="10 11">
    <name type="scientific">Lonchura striata</name>
    <name type="common">white-rumped munia</name>
    <dbReference type="NCBI Taxonomy" id="40157"/>
    <lineage>
        <taxon>Eukaryota</taxon>
        <taxon>Metazoa</taxon>
        <taxon>Chordata</taxon>
        <taxon>Craniata</taxon>
        <taxon>Vertebrata</taxon>
        <taxon>Euteleostomi</taxon>
        <taxon>Archelosauria</taxon>
        <taxon>Archosauria</taxon>
        <taxon>Dinosauria</taxon>
        <taxon>Saurischia</taxon>
        <taxon>Theropoda</taxon>
        <taxon>Coelurosauria</taxon>
        <taxon>Aves</taxon>
        <taxon>Neognathae</taxon>
        <taxon>Neoaves</taxon>
        <taxon>Telluraves</taxon>
        <taxon>Australaves</taxon>
        <taxon>Passeriformes</taxon>
        <taxon>Passeroidea</taxon>
        <taxon>Estrildidae</taxon>
        <taxon>Estrildinae</taxon>
        <taxon>Lonchura</taxon>
    </lineage>
</organism>
<feature type="region of interest" description="Disordered" evidence="7">
    <location>
        <begin position="1897"/>
        <end position="1928"/>
    </location>
</feature>
<feature type="compositionally biased region" description="Basic and acidic residues" evidence="7">
    <location>
        <begin position="2656"/>
        <end position="2672"/>
    </location>
</feature>
<dbReference type="InterPro" id="IPR020837">
    <property type="entry name" value="Fibrinogen_CS"/>
</dbReference>
<feature type="domain" description="Fibronectin type-III" evidence="8">
    <location>
        <begin position="155"/>
        <end position="245"/>
    </location>
</feature>
<dbReference type="Pfam" id="PF00041">
    <property type="entry name" value="fn3"/>
    <property type="match status" value="20"/>
</dbReference>
<feature type="domain" description="Fibronectin type-III" evidence="8">
    <location>
        <begin position="867"/>
        <end position="955"/>
    </location>
</feature>
<feature type="region of interest" description="Disordered" evidence="7">
    <location>
        <begin position="1173"/>
        <end position="1212"/>
    </location>
</feature>
<dbReference type="PANTHER" id="PTHR46708">
    <property type="entry name" value="TENASCIN"/>
    <property type="match status" value="1"/>
</dbReference>
<dbReference type="GO" id="GO:0031175">
    <property type="term" value="P:neuron projection development"/>
    <property type="evidence" value="ECO:0007669"/>
    <property type="project" value="TreeGrafter"/>
</dbReference>
<dbReference type="GO" id="GO:0030155">
    <property type="term" value="P:regulation of cell adhesion"/>
    <property type="evidence" value="ECO:0007669"/>
    <property type="project" value="TreeGrafter"/>
</dbReference>
<feature type="compositionally biased region" description="Basic and acidic residues" evidence="7">
    <location>
        <begin position="484"/>
        <end position="498"/>
    </location>
</feature>
<dbReference type="CDD" id="cd00063">
    <property type="entry name" value="FN3"/>
    <property type="match status" value="20"/>
</dbReference>
<feature type="domain" description="Fibronectin type-III" evidence="8">
    <location>
        <begin position="1102"/>
        <end position="1190"/>
    </location>
</feature>
<reference evidence="10 11" key="1">
    <citation type="submission" date="2017-05" db="EMBL/GenBank/DDBJ databases">
        <title>Genome of assembly of the Bengalese finch, Lonchura striata domestica.</title>
        <authorList>
            <person name="Colquitt B.M."/>
            <person name="Brainard M.S."/>
        </authorList>
    </citation>
    <scope>NUCLEOTIDE SEQUENCE [LARGE SCALE GENOMIC DNA]</scope>
    <source>
        <strain evidence="10">White83orange57</strain>
    </source>
</reference>
<dbReference type="SMART" id="SM00186">
    <property type="entry name" value="FBG"/>
    <property type="match status" value="1"/>
</dbReference>
<feature type="region of interest" description="Disordered" evidence="7">
    <location>
        <begin position="477"/>
        <end position="502"/>
    </location>
</feature>
<dbReference type="PROSITE" id="PS51406">
    <property type="entry name" value="FIBRINOGEN_C_2"/>
    <property type="match status" value="1"/>
</dbReference>
<feature type="region of interest" description="Disordered" evidence="7">
    <location>
        <begin position="244"/>
        <end position="270"/>
    </location>
</feature>
<dbReference type="Pfam" id="PF00147">
    <property type="entry name" value="Fibrinogen_C"/>
    <property type="match status" value="1"/>
</dbReference>
<keyword evidence="2" id="KW-0272">Extracellular matrix</keyword>
<dbReference type="PROSITE" id="PS50853">
    <property type="entry name" value="FN3"/>
    <property type="match status" value="20"/>
</dbReference>
<accession>A0A218U8L7</accession>
<feature type="domain" description="Fibronectin type-III" evidence="8">
    <location>
        <begin position="632"/>
        <end position="721"/>
    </location>
</feature>
<feature type="domain" description="Fibronectin type-III" evidence="8">
    <location>
        <begin position="2060"/>
        <end position="2149"/>
    </location>
</feature>
<feature type="region of interest" description="Disordered" evidence="7">
    <location>
        <begin position="1417"/>
        <end position="1445"/>
    </location>
</feature>
<feature type="region of interest" description="Disordered" evidence="7">
    <location>
        <begin position="2267"/>
        <end position="2300"/>
    </location>
</feature>
<dbReference type="SUPFAM" id="SSF49265">
    <property type="entry name" value="Fibronectin type III"/>
    <property type="match status" value="18"/>
</dbReference>
<feature type="compositionally biased region" description="Low complexity" evidence="7">
    <location>
        <begin position="1898"/>
        <end position="1908"/>
    </location>
</feature>
<feature type="region of interest" description="Disordered" evidence="7">
    <location>
        <begin position="2648"/>
        <end position="2677"/>
    </location>
</feature>
<sequence>MTTHELPSSAVAFSVTGLSPGHPFELLVQARRGPHLGAPGVLRLRTGIPSLQDLVARLSTYSGTLLQRLESHLRATNFPLRGNQTVPGVARAILAYILRRHPTLGRGQGPTGEGGKQEIVLEWGDMDEMKLTEPWRDVEKTVKAEPEELRPSRPVLGDLSVTSITPSSMQLQWTVPKDSFDSFVLQYRDAQGQPQTLPIDGRSRSVTVPGLSPSHRYRFHLYGLRGEKRINRVSIDVITAAAEPEEQSLLSEEPQHEKPQIEVPGSQASPSRAVLGELRVTSITPSSAQLQWSVPEGSFDSFMVQYRDAQGQPQALPVDGRSDSVTVPGLSPSHRYRFHLYGLQGRKKTDHVSTEAVTAAAEPEELPLPSDKPQHKKPQTESPASEAPLVRAELGELRVSSVTPSSVQLQWSVPEGSFDSFLLQYRDAQGQPQALPIDGRSDSVTVPGLSPSQRYLFHLYGLQGRKKIDHVSTEVMTGTEEPDEIRLPSEEQKHEKLQTETPPSAAPVLQAVLGELRVSSVTPNSVQLQWSVPEGSFDSFMLQYRDVQGQPQALPIDGGSRSVAVPGLSPSQRYRFHLYGLRGRKKTDRVSIDIITGAVEEPAELSLPTEEPQHEKSQTEAPTSEATTAKAVLEELRVSSVTPSSVELQWTVPRGSFDSFLLQYRDAQGQPQALPIDGRSRLVTVPGLSPSHRYRFHLYGLRGGKRTDRVSTDTVTASEEPLPSEEPQQEKPKTESPESEALPARAVLGELSVSSVRPSSVQLQWTVPEGSFDSFTLQYRDAQGQPQALPIDGGSRSVTVPGLSPSHRYRFHLYGLRGRKKIDHVSTEVMTGDAAKPKEVTQPTEEQENEEPQTEASTSEPTPAKAVLEELWVSGVTPTSVGLQWTVPRGSFDSFLLQYRNAQGQPQALPIDGRSRSVTVPGLSPSHRYRFHLYGLRGGKRTDRVSTDTVTASEESLPSEEPQQEKPKTESTESEAHPAQAVLGELSVSSVTPNSVQLEWSVPEGSFDSFTLQYRDVQGQPQALPIDGGSRSVTVPGLSPSQRYRFHLYGLRGRKKIDHVSTETMTGAVEEPAELSLPTEEPQHEKLQTEAPPSKATTAKAVLEELRVSSITPTSVGLQWTVPRGSFDSFLLQYRDAQGQSQALPIDGRSRLVTVPGLSPSHRYRFHLYGLHGGKRTDHVSTDTVTASEESLPSEEPQQEKPKTESPESEALPARAVLGELRVSSVRPSSVHLQWTVPEGSFDSFTLQYRDVQGQPQALPINGGSRSVTVPGLSPSQRYRFHLYGLQGRKKIDHVSTEAITGAVQEPDELPMLTEEPQHEKPQTEAPTSEATTAKAVLEELRVSSITPSSVELHWTVPRGSFDSFLLQYRDAQGQPQALPIDGRSRLVTVPGLSPSHRYRFHLYGLRGGKRIDRVSTDTVTASEEPLPSEEPQQEKPKTESPESEALPARALLGELSVSSVTPNSVQLQWSVPEGSFDSFTLQYRDVQGQPQALPIDGGSRSVTVPGLSPSQQYRFHLYGLRGKKKIDHVSTETMTASEEPLPSEEPQQEKPKTESLESEALPARAVLGELSVSSVTPNSVQLQWSVPEGSFDSFLLQYRDAQGQPQALPIDAGSHSVTVPGLSPSQRYRFHLYGLRGRKKINHISTEVITADPEDLSPPSMDPINEASTTEAPTTEAPLEHTVLGELKVSSITPDSVGLQWSVPEGRFDSFMLQYRDAQGQPQILPIDGGSHLVTVPGLSPSHRYRFHLYGMQKGKRIDHVSIDVITAATDKQEEPPSTSQEPQTEALLTEDNQPEHPQTEVPPVRAVLGDLKVSSITPSSVQLQWSVPEGSFDSFMLQYRDAQGQPQALPIDGGSRSVTVPGLSPSQWYRFHLYGLQGRKRTNRVSTDIVTDAAVPEQLPLPSQEPQPEDHNPEQPQTEQPQTEANQGQVVLGKLRVSSVTPNSVQLQWSVPEGSFDSFTLQYRDAQGQPQALAVDGGSRSVTVPGLSPSRRYRFHLYGLRDKRRIDRVSTDVVTADPEDLSPPSMDPTNEASTTEDHETVHPQTEAPPSAAPSAWAVLEELKVSSVTSNSVQLQWSVPKGSFDSFMLQYRDAQGQPQALPIDGRLRLVMVPGLSPSHQYRFHLYGLQGGRKTNHVSTDVITADGEAAAVSEELPLPSEEPQDEQHETKAPSSATTPMRAVLKELRVSSVSPDSVQLQWSVPEAPFDSFLLQYRDAQGQPQALPIDGDSRSVTVPGLSPSSRYRFHLYGLRGRKRVYHTSTEAVTAADNFDEQPVPSEKLQPEDPQSKDPPVESPSTDNHLAKAVLGELRASSVTPSSVQLQWSVPKGSFDSFTLQYRDAQGQPQALPIDGDSRSVMVPGLSPSRRYRFHLYGLRGGKRIDRASTDIVTATAKTEELPLPSEDPQPEDPKGKDPQVETTPSAAPLARAELGELKVSSVRPNSVQLQWSVPEGSFESFTLQYRDAQGQPQALPIDGGSRSVTVPGLSPSQRYRFHLYGLQGGKRIDHVSTEAITGTPGTLWVGSVWPRSAWLHWNPLQVPPDGYELEYGPPAGPQQVFQRRQDGSTDFWRGWESYARGFGNISGEFWLGNEALHELTSATPTELRIDLRTARDSAFALYRDFAVGSAEERYRLRALTAAPAGDALSYHSGSPFSTRDRDSRDPRDRRDPSGRPRPPPCAVAYGGAWWYRNCHYANLNGRYGTPRDHQGIHWFPWKGFNVSIPFTEMKLRPQHG</sequence>
<feature type="compositionally biased region" description="Low complexity" evidence="7">
    <location>
        <begin position="1916"/>
        <end position="1926"/>
    </location>
</feature>
<evidence type="ECO:0000256" key="7">
    <source>
        <dbReference type="SAM" id="MobiDB-lite"/>
    </source>
</evidence>
<dbReference type="SUPFAM" id="SSF56496">
    <property type="entry name" value="Fibrinogen C-terminal domain-like"/>
    <property type="match status" value="1"/>
</dbReference>
<feature type="domain" description="Fibronectin type-III" evidence="8">
    <location>
        <begin position="274"/>
        <end position="363"/>
    </location>
</feature>
<evidence type="ECO:0000256" key="6">
    <source>
        <dbReference type="ARBA" id="ARBA00023157"/>
    </source>
</evidence>
<dbReference type="SMART" id="SM00060">
    <property type="entry name" value="FN3"/>
    <property type="match status" value="21"/>
</dbReference>
<feature type="domain" description="Fibronectin type-III" evidence="8">
    <location>
        <begin position="2307"/>
        <end position="2399"/>
    </location>
</feature>
<dbReference type="InterPro" id="IPR002181">
    <property type="entry name" value="Fibrinogen_a/b/g_C_dom"/>
</dbReference>
<dbReference type="InterPro" id="IPR003961">
    <property type="entry name" value="FN3_dom"/>
</dbReference>
<feature type="region of interest" description="Disordered" evidence="7">
    <location>
        <begin position="2016"/>
        <end position="2052"/>
    </location>
</feature>
<keyword evidence="11" id="KW-1185">Reference proteome</keyword>
<evidence type="ECO:0000256" key="2">
    <source>
        <dbReference type="ARBA" id="ARBA00022530"/>
    </source>
</evidence>
<feature type="domain" description="Fibronectin type-III" evidence="8">
    <location>
        <begin position="747"/>
        <end position="837"/>
    </location>
</feature>
<dbReference type="PROSITE" id="PS00514">
    <property type="entry name" value="FIBRINOGEN_C_1"/>
    <property type="match status" value="1"/>
</dbReference>